<proteinExistence type="predicted"/>
<dbReference type="InterPro" id="IPR012902">
    <property type="entry name" value="N_methyl_site"/>
</dbReference>
<dbReference type="SUPFAM" id="SSF54523">
    <property type="entry name" value="Pili subunits"/>
    <property type="match status" value="1"/>
</dbReference>
<reference evidence="2" key="1">
    <citation type="journal article" date="2020" name="mSystems">
        <title>Genome- and Community-Level Interaction Insights into Carbon Utilization and Element Cycling Functions of Hydrothermarchaeota in Hydrothermal Sediment.</title>
        <authorList>
            <person name="Zhou Z."/>
            <person name="Liu Y."/>
            <person name="Xu W."/>
            <person name="Pan J."/>
            <person name="Luo Z.H."/>
            <person name="Li M."/>
        </authorList>
    </citation>
    <scope>NUCLEOTIDE SEQUENCE [LARGE SCALE GENOMIC DNA]</scope>
    <source>
        <strain evidence="2">HyVt-489</strain>
    </source>
</reference>
<dbReference type="PROSITE" id="PS00409">
    <property type="entry name" value="PROKAR_NTER_METHYL"/>
    <property type="match status" value="1"/>
</dbReference>
<dbReference type="InterPro" id="IPR045584">
    <property type="entry name" value="Pilin-like"/>
</dbReference>
<organism evidence="2">
    <name type="scientific">Hellea balneolensis</name>
    <dbReference type="NCBI Taxonomy" id="287478"/>
    <lineage>
        <taxon>Bacteria</taxon>
        <taxon>Pseudomonadati</taxon>
        <taxon>Pseudomonadota</taxon>
        <taxon>Alphaproteobacteria</taxon>
        <taxon>Maricaulales</taxon>
        <taxon>Robiginitomaculaceae</taxon>
        <taxon>Hellea</taxon>
    </lineage>
</organism>
<dbReference type="NCBIfam" id="TIGR02532">
    <property type="entry name" value="IV_pilin_GFxxxE"/>
    <property type="match status" value="1"/>
</dbReference>
<dbReference type="EMBL" id="DRMN01000268">
    <property type="protein sequence ID" value="HFB55083.1"/>
    <property type="molecule type" value="Genomic_DNA"/>
</dbReference>
<evidence type="ECO:0000256" key="1">
    <source>
        <dbReference type="SAM" id="Phobius"/>
    </source>
</evidence>
<keyword evidence="1" id="KW-1133">Transmembrane helix</keyword>
<accession>A0A7C3C5B5</accession>
<dbReference type="Proteomes" id="UP000886042">
    <property type="component" value="Unassembled WGS sequence"/>
</dbReference>
<protein>
    <submittedName>
        <fullName evidence="2">Type II secretion system protein</fullName>
    </submittedName>
</protein>
<comment type="caution">
    <text evidence="2">The sequence shown here is derived from an EMBL/GenBank/DDBJ whole genome shotgun (WGS) entry which is preliminary data.</text>
</comment>
<evidence type="ECO:0000313" key="2">
    <source>
        <dbReference type="EMBL" id="HFB55083.1"/>
    </source>
</evidence>
<feature type="transmembrane region" description="Helical" evidence="1">
    <location>
        <begin position="39"/>
        <end position="61"/>
    </location>
</feature>
<name>A0A7C3C5B5_9PROT</name>
<gene>
    <name evidence="2" type="ORF">ENJ46_04085</name>
</gene>
<keyword evidence="1" id="KW-0812">Transmembrane</keyword>
<dbReference type="AlphaFoldDB" id="A0A7C3C5B5"/>
<sequence length="170" mass="18934">MLSLWVRITHREVREMRRIFPRKTQRKARKPHQQAGLSLLEMLVVLAILGVVTTMVSVRMVTSMEASRFARTADASIAHFKTLRAEALMDNISLFVVAKDTLPADVRAYQSDQLRRFDVPEGWTVAGGGIRISKTGFCQGGRVLLQGPSGRKAEYDVSAPDCHATRIPVS</sequence>
<keyword evidence="1" id="KW-0472">Membrane</keyword>
<dbReference type="Pfam" id="PF07963">
    <property type="entry name" value="N_methyl"/>
    <property type="match status" value="1"/>
</dbReference>